<proteinExistence type="predicted"/>
<gene>
    <name evidence="2" type="ORF">HDF22_005643</name>
</gene>
<keyword evidence="1" id="KW-0812">Transmembrane</keyword>
<accession>A0A841JMJ9</accession>
<reference evidence="2 3" key="1">
    <citation type="submission" date="2020-08" db="EMBL/GenBank/DDBJ databases">
        <title>Genomic Encyclopedia of Type Strains, Phase IV (KMG-V): Genome sequencing to study the core and pangenomes of soil and plant-associated prokaryotes.</title>
        <authorList>
            <person name="Whitman W."/>
        </authorList>
    </citation>
    <scope>NUCLEOTIDE SEQUENCE [LARGE SCALE GENOMIC DNA]</scope>
    <source>
        <strain evidence="2 3">MP601</strain>
    </source>
</reference>
<dbReference type="Proteomes" id="UP000548326">
    <property type="component" value="Unassembled WGS sequence"/>
</dbReference>
<feature type="transmembrane region" description="Helical" evidence="1">
    <location>
        <begin position="63"/>
        <end position="86"/>
    </location>
</feature>
<dbReference type="RefSeq" id="WP_183589966.1">
    <property type="nucleotide sequence ID" value="NZ_JACHCA010000025.1"/>
</dbReference>
<name>A0A841JMJ9_9SPHI</name>
<dbReference type="AlphaFoldDB" id="A0A841JMJ9"/>
<organism evidence="2 3">
    <name type="scientific">Mucilaginibacter lappiensis</name>
    <dbReference type="NCBI Taxonomy" id="354630"/>
    <lineage>
        <taxon>Bacteria</taxon>
        <taxon>Pseudomonadati</taxon>
        <taxon>Bacteroidota</taxon>
        <taxon>Sphingobacteriia</taxon>
        <taxon>Sphingobacteriales</taxon>
        <taxon>Sphingobacteriaceae</taxon>
        <taxon>Mucilaginibacter</taxon>
    </lineage>
</organism>
<evidence type="ECO:0000313" key="2">
    <source>
        <dbReference type="EMBL" id="MBB6131492.1"/>
    </source>
</evidence>
<protein>
    <submittedName>
        <fullName evidence="2">Peptidyl-tRNA hydrolase</fullName>
    </submittedName>
</protein>
<keyword evidence="2" id="KW-0378">Hydrolase</keyword>
<keyword evidence="1" id="KW-1133">Transmembrane helix</keyword>
<evidence type="ECO:0000256" key="1">
    <source>
        <dbReference type="SAM" id="Phobius"/>
    </source>
</evidence>
<comment type="caution">
    <text evidence="2">The sequence shown here is derived from an EMBL/GenBank/DDBJ whole genome shotgun (WGS) entry which is preliminary data.</text>
</comment>
<dbReference type="GO" id="GO:0016787">
    <property type="term" value="F:hydrolase activity"/>
    <property type="evidence" value="ECO:0007669"/>
    <property type="project" value="UniProtKB-KW"/>
</dbReference>
<sequence>MTAQALHVYEILKKTLPEEDAMTVVEYLEDATEAKIVRQVENKIEHLASKADLSEVKADLIKWMFIFIVGQTAVLAALAAGIVKLLH</sequence>
<dbReference type="EMBL" id="JACHCA010000025">
    <property type="protein sequence ID" value="MBB6131492.1"/>
    <property type="molecule type" value="Genomic_DNA"/>
</dbReference>
<evidence type="ECO:0000313" key="3">
    <source>
        <dbReference type="Proteomes" id="UP000548326"/>
    </source>
</evidence>
<keyword evidence="1" id="KW-0472">Membrane</keyword>